<evidence type="ECO:0000256" key="3">
    <source>
        <dbReference type="ARBA" id="ARBA00004496"/>
    </source>
</evidence>
<evidence type="ECO:0000256" key="8">
    <source>
        <dbReference type="ARBA" id="ARBA00022801"/>
    </source>
</evidence>
<comment type="similarity">
    <text evidence="4">Belongs to the HAD-like hydrolase superfamily.</text>
</comment>
<evidence type="ECO:0000256" key="4">
    <source>
        <dbReference type="ARBA" id="ARBA00007958"/>
    </source>
</evidence>
<dbReference type="InterPro" id="IPR006355">
    <property type="entry name" value="LHPP/HDHD2"/>
</dbReference>
<organism evidence="14 15">
    <name type="scientific">Leptotrombidium deliense</name>
    <dbReference type="NCBI Taxonomy" id="299467"/>
    <lineage>
        <taxon>Eukaryota</taxon>
        <taxon>Metazoa</taxon>
        <taxon>Ecdysozoa</taxon>
        <taxon>Arthropoda</taxon>
        <taxon>Chelicerata</taxon>
        <taxon>Arachnida</taxon>
        <taxon>Acari</taxon>
        <taxon>Acariformes</taxon>
        <taxon>Trombidiformes</taxon>
        <taxon>Prostigmata</taxon>
        <taxon>Anystina</taxon>
        <taxon>Parasitengona</taxon>
        <taxon>Trombiculoidea</taxon>
        <taxon>Trombiculidae</taxon>
        <taxon>Leptotrombidium</taxon>
    </lineage>
</organism>
<dbReference type="NCBIfam" id="TIGR01460">
    <property type="entry name" value="HAD-SF-IIA"/>
    <property type="match status" value="1"/>
</dbReference>
<name>A0A443S5F0_9ACAR</name>
<dbReference type="GO" id="GO:0016791">
    <property type="term" value="F:phosphatase activity"/>
    <property type="evidence" value="ECO:0007669"/>
    <property type="project" value="InterPro"/>
</dbReference>
<comment type="cofactor">
    <cofactor evidence="1">
        <name>Mg(2+)</name>
        <dbReference type="ChEBI" id="CHEBI:18420"/>
    </cofactor>
</comment>
<dbReference type="GO" id="GO:0005634">
    <property type="term" value="C:nucleus"/>
    <property type="evidence" value="ECO:0007669"/>
    <property type="project" value="UniProtKB-SubCell"/>
</dbReference>
<dbReference type="EMBL" id="NCKV01008051">
    <property type="protein sequence ID" value="RWS22733.1"/>
    <property type="molecule type" value="Genomic_DNA"/>
</dbReference>
<dbReference type="PANTHER" id="PTHR19288:SF44">
    <property type="entry name" value="PHOSPHOLYSINE PHOSPHOHISTIDINE INORGANIC PYROPHOSPHATE PHOSPHATASE"/>
    <property type="match status" value="1"/>
</dbReference>
<evidence type="ECO:0000256" key="11">
    <source>
        <dbReference type="ARBA" id="ARBA00037258"/>
    </source>
</evidence>
<dbReference type="Proteomes" id="UP000288716">
    <property type="component" value="Unassembled WGS sequence"/>
</dbReference>
<evidence type="ECO:0000313" key="14">
    <source>
        <dbReference type="EMBL" id="RWS22733.1"/>
    </source>
</evidence>
<evidence type="ECO:0000256" key="13">
    <source>
        <dbReference type="ARBA" id="ARBA00047820"/>
    </source>
</evidence>
<dbReference type="InterPro" id="IPR023214">
    <property type="entry name" value="HAD_sf"/>
</dbReference>
<sequence>MAKLFEKSVKGLLIDITGVLYDSGHNNAIKGSINAVKLLSERNIPHKFVTNESQVNRDGLVAKLRRAGFDLNPDQILCPVMVCRQYVLSKGLRPHVLVHNDVKCEFEDLQSTEANCVIIGDAHKFFTYDAMNDAFRALMKMKEPLILSMGKGKYYEDCGKLTIDLGAFTAALEYAADAKTVIIGKPSKEYFNMALESLGLKADEVIMVGDDINADIAGAQSNGIRAVLVRSGKYRAERDENHVSIKPNHIVNNLEEIVNMVIKHLDS</sequence>
<evidence type="ECO:0000313" key="15">
    <source>
        <dbReference type="Proteomes" id="UP000288716"/>
    </source>
</evidence>
<dbReference type="FunFam" id="3.40.50.1000:FF:000051">
    <property type="entry name" value="Phospholysine phosphohistidine inorganic pyrophosphate phosphatase"/>
    <property type="match status" value="1"/>
</dbReference>
<proteinExistence type="inferred from homology"/>
<dbReference type="EC" id="3.6.1.1" evidence="5"/>
<comment type="function">
    <text evidence="11">Phosphatase that hydrolyzes imidodiphosphate, 3-phosphohistidine and 6-phospholysine. Has broad substrate specificity and can also hydrolyze inorganic diphosphate, but with lower efficiency.</text>
</comment>
<comment type="caution">
    <text evidence="14">The sequence shown here is derived from an EMBL/GenBank/DDBJ whole genome shotgun (WGS) entry which is preliminary data.</text>
</comment>
<dbReference type="PANTHER" id="PTHR19288">
    <property type="entry name" value="4-NITROPHENYLPHOSPHATASE-RELATED"/>
    <property type="match status" value="1"/>
</dbReference>
<accession>A0A443S5F0</accession>
<dbReference type="GO" id="GO:0005829">
    <property type="term" value="C:cytosol"/>
    <property type="evidence" value="ECO:0007669"/>
    <property type="project" value="TreeGrafter"/>
</dbReference>
<protein>
    <recommendedName>
        <fullName evidence="12">Phospholysine phosphohistidine inorganic pyrophosphate phosphatase</fullName>
        <ecNumber evidence="5">3.6.1.1</ecNumber>
    </recommendedName>
</protein>
<keyword evidence="10" id="KW-0539">Nucleus</keyword>
<evidence type="ECO:0000256" key="9">
    <source>
        <dbReference type="ARBA" id="ARBA00022842"/>
    </source>
</evidence>
<keyword evidence="15" id="KW-1185">Reference proteome</keyword>
<dbReference type="VEuPathDB" id="VectorBase:LDEU009307"/>
<dbReference type="GO" id="GO:0004427">
    <property type="term" value="F:inorganic diphosphate phosphatase activity"/>
    <property type="evidence" value="ECO:0007669"/>
    <property type="project" value="UniProtKB-EC"/>
</dbReference>
<dbReference type="NCBIfam" id="TIGR01549">
    <property type="entry name" value="HAD-SF-IA-v1"/>
    <property type="match status" value="1"/>
</dbReference>
<dbReference type="Gene3D" id="3.40.50.1000">
    <property type="entry name" value="HAD superfamily/HAD-like"/>
    <property type="match status" value="2"/>
</dbReference>
<comment type="catalytic activity">
    <reaction evidence="13">
        <text>diphosphate + H2O = 2 phosphate + H(+)</text>
        <dbReference type="Rhea" id="RHEA:24576"/>
        <dbReference type="ChEBI" id="CHEBI:15377"/>
        <dbReference type="ChEBI" id="CHEBI:15378"/>
        <dbReference type="ChEBI" id="CHEBI:33019"/>
        <dbReference type="ChEBI" id="CHEBI:43474"/>
        <dbReference type="EC" id="3.6.1.1"/>
    </reaction>
</comment>
<evidence type="ECO:0000256" key="6">
    <source>
        <dbReference type="ARBA" id="ARBA00022490"/>
    </source>
</evidence>
<dbReference type="Pfam" id="PF13242">
    <property type="entry name" value="Hydrolase_like"/>
    <property type="match status" value="1"/>
</dbReference>
<comment type="subcellular location">
    <subcellularLocation>
        <location evidence="3">Cytoplasm</location>
    </subcellularLocation>
    <subcellularLocation>
        <location evidence="2">Nucleus</location>
    </subcellularLocation>
</comment>
<evidence type="ECO:0000256" key="5">
    <source>
        <dbReference type="ARBA" id="ARBA00012146"/>
    </source>
</evidence>
<keyword evidence="6" id="KW-0963">Cytoplasm</keyword>
<evidence type="ECO:0000256" key="7">
    <source>
        <dbReference type="ARBA" id="ARBA00022723"/>
    </source>
</evidence>
<dbReference type="NCBIfam" id="TIGR01458">
    <property type="entry name" value="HAD-SF-IIA-hyp3"/>
    <property type="match status" value="1"/>
</dbReference>
<dbReference type="GO" id="GO:0046872">
    <property type="term" value="F:metal ion binding"/>
    <property type="evidence" value="ECO:0007669"/>
    <property type="project" value="UniProtKB-KW"/>
</dbReference>
<dbReference type="SUPFAM" id="SSF56784">
    <property type="entry name" value="HAD-like"/>
    <property type="match status" value="1"/>
</dbReference>
<dbReference type="Pfam" id="PF13344">
    <property type="entry name" value="Hydrolase_6"/>
    <property type="match status" value="1"/>
</dbReference>
<dbReference type="STRING" id="299467.A0A443S5F0"/>
<keyword evidence="7" id="KW-0479">Metal-binding</keyword>
<dbReference type="AlphaFoldDB" id="A0A443S5F0"/>
<keyword evidence="8" id="KW-0378">Hydrolase</keyword>
<dbReference type="InterPro" id="IPR006439">
    <property type="entry name" value="HAD-SF_hydro_IA"/>
</dbReference>
<gene>
    <name evidence="14" type="ORF">B4U80_08711</name>
</gene>
<reference evidence="14 15" key="1">
    <citation type="journal article" date="2018" name="Gigascience">
        <title>Genomes of trombidid mites reveal novel predicted allergens and laterally-transferred genes associated with secondary metabolism.</title>
        <authorList>
            <person name="Dong X."/>
            <person name="Chaisiri K."/>
            <person name="Xia D."/>
            <person name="Armstrong S.D."/>
            <person name="Fang Y."/>
            <person name="Donnelly M.J."/>
            <person name="Kadowaki T."/>
            <person name="McGarry J.W."/>
            <person name="Darby A.C."/>
            <person name="Makepeace B.L."/>
        </authorList>
    </citation>
    <scope>NUCLEOTIDE SEQUENCE [LARGE SCALE GENOMIC DNA]</scope>
    <source>
        <strain evidence="14">UoL-UT</strain>
    </source>
</reference>
<keyword evidence="9" id="KW-0460">Magnesium</keyword>
<evidence type="ECO:0000256" key="10">
    <source>
        <dbReference type="ARBA" id="ARBA00023242"/>
    </source>
</evidence>
<dbReference type="InterPro" id="IPR036412">
    <property type="entry name" value="HAD-like_sf"/>
</dbReference>
<evidence type="ECO:0000256" key="1">
    <source>
        <dbReference type="ARBA" id="ARBA00001946"/>
    </source>
</evidence>
<evidence type="ECO:0000256" key="2">
    <source>
        <dbReference type="ARBA" id="ARBA00004123"/>
    </source>
</evidence>
<dbReference type="InterPro" id="IPR006357">
    <property type="entry name" value="HAD-SF_hydro_IIA"/>
</dbReference>
<evidence type="ECO:0000256" key="12">
    <source>
        <dbReference type="ARBA" id="ARBA00039357"/>
    </source>
</evidence>
<dbReference type="OrthoDB" id="426235at2759"/>